<feature type="transmembrane region" description="Helical" evidence="1">
    <location>
        <begin position="180"/>
        <end position="200"/>
    </location>
</feature>
<keyword evidence="1" id="KW-0812">Transmembrane</keyword>
<dbReference type="PANTHER" id="PTHR47723">
    <property type="entry name" value="OS05G0353850 PROTEIN"/>
    <property type="match status" value="1"/>
</dbReference>
<dbReference type="InterPro" id="IPR002156">
    <property type="entry name" value="RNaseH_domain"/>
</dbReference>
<evidence type="ECO:0000313" key="4">
    <source>
        <dbReference type="Proteomes" id="UP000237000"/>
    </source>
</evidence>
<dbReference type="Pfam" id="PF13456">
    <property type="entry name" value="RVT_3"/>
    <property type="match status" value="1"/>
</dbReference>
<evidence type="ECO:0000313" key="3">
    <source>
        <dbReference type="EMBL" id="PON81573.1"/>
    </source>
</evidence>
<name>A0A2P5E7P3_TREOI</name>
<dbReference type="Proteomes" id="UP000237000">
    <property type="component" value="Unassembled WGS sequence"/>
</dbReference>
<dbReference type="GO" id="GO:0003676">
    <property type="term" value="F:nucleic acid binding"/>
    <property type="evidence" value="ECO:0007669"/>
    <property type="project" value="InterPro"/>
</dbReference>
<dbReference type="OrthoDB" id="1436421at2759"/>
<sequence>MDLVRWIIHTTQLPNADKETRREFTLFAAVLCERVWNARNSIYHNGHKLDPSGILLQVQLAVAEFTSVGNQESHEVMHTNGADKGRWREQRRDPNQVTIHVDAALQQGRGSVAAIARGENSQILRMEVLTFKASSPEEAEGKAIELGINMARQQNWEDCVILSDNLEWVKAIQSNRAHCWSIMHLCLNIFALVTLCSVSIRWTRRDCNKSAHAVAKWASRLNISGSISFWEVAPDVATILLSDE</sequence>
<evidence type="ECO:0000256" key="1">
    <source>
        <dbReference type="SAM" id="Phobius"/>
    </source>
</evidence>
<dbReference type="AlphaFoldDB" id="A0A2P5E7P3"/>
<keyword evidence="4" id="KW-1185">Reference proteome</keyword>
<gene>
    <name evidence="3" type="ORF">TorRG33x02_226110</name>
</gene>
<protein>
    <submittedName>
        <fullName evidence="3">Ribonuclease H-like domain containing protein</fullName>
    </submittedName>
</protein>
<dbReference type="InterPro" id="IPR012337">
    <property type="entry name" value="RNaseH-like_sf"/>
</dbReference>
<dbReference type="SUPFAM" id="SSF53098">
    <property type="entry name" value="Ribonuclease H-like"/>
    <property type="match status" value="1"/>
</dbReference>
<comment type="caution">
    <text evidence="3">The sequence shown here is derived from an EMBL/GenBank/DDBJ whole genome shotgun (WGS) entry which is preliminary data.</text>
</comment>
<dbReference type="InterPro" id="IPR044730">
    <property type="entry name" value="RNase_H-like_dom_plant"/>
</dbReference>
<dbReference type="GO" id="GO:0004523">
    <property type="term" value="F:RNA-DNA hybrid ribonuclease activity"/>
    <property type="evidence" value="ECO:0007669"/>
    <property type="project" value="InterPro"/>
</dbReference>
<dbReference type="Gene3D" id="3.30.420.10">
    <property type="entry name" value="Ribonuclease H-like superfamily/Ribonuclease H"/>
    <property type="match status" value="1"/>
</dbReference>
<feature type="domain" description="RNase H type-1" evidence="2">
    <location>
        <begin position="102"/>
        <end position="218"/>
    </location>
</feature>
<proteinExistence type="predicted"/>
<evidence type="ECO:0000259" key="2">
    <source>
        <dbReference type="Pfam" id="PF13456"/>
    </source>
</evidence>
<dbReference type="CDD" id="cd06222">
    <property type="entry name" value="RNase_H_like"/>
    <property type="match status" value="1"/>
</dbReference>
<keyword evidence="1" id="KW-1133">Transmembrane helix</keyword>
<accession>A0A2P5E7P3</accession>
<dbReference type="EMBL" id="JXTC01000213">
    <property type="protein sequence ID" value="PON81573.1"/>
    <property type="molecule type" value="Genomic_DNA"/>
</dbReference>
<organism evidence="3 4">
    <name type="scientific">Trema orientale</name>
    <name type="common">Charcoal tree</name>
    <name type="synonym">Celtis orientalis</name>
    <dbReference type="NCBI Taxonomy" id="63057"/>
    <lineage>
        <taxon>Eukaryota</taxon>
        <taxon>Viridiplantae</taxon>
        <taxon>Streptophyta</taxon>
        <taxon>Embryophyta</taxon>
        <taxon>Tracheophyta</taxon>
        <taxon>Spermatophyta</taxon>
        <taxon>Magnoliopsida</taxon>
        <taxon>eudicotyledons</taxon>
        <taxon>Gunneridae</taxon>
        <taxon>Pentapetalae</taxon>
        <taxon>rosids</taxon>
        <taxon>fabids</taxon>
        <taxon>Rosales</taxon>
        <taxon>Cannabaceae</taxon>
        <taxon>Trema</taxon>
    </lineage>
</organism>
<dbReference type="InterPro" id="IPR053151">
    <property type="entry name" value="RNase_H-like"/>
</dbReference>
<dbReference type="InterPro" id="IPR036397">
    <property type="entry name" value="RNaseH_sf"/>
</dbReference>
<keyword evidence="1" id="KW-0472">Membrane</keyword>
<dbReference type="PANTHER" id="PTHR47723:SF19">
    <property type="entry name" value="POLYNUCLEOTIDYL TRANSFERASE, RIBONUCLEASE H-LIKE SUPERFAMILY PROTEIN"/>
    <property type="match status" value="1"/>
</dbReference>
<reference evidence="4" key="1">
    <citation type="submission" date="2016-06" db="EMBL/GenBank/DDBJ databases">
        <title>Parallel loss of symbiosis genes in relatives of nitrogen-fixing non-legume Parasponia.</title>
        <authorList>
            <person name="Van Velzen R."/>
            <person name="Holmer R."/>
            <person name="Bu F."/>
            <person name="Rutten L."/>
            <person name="Van Zeijl A."/>
            <person name="Liu W."/>
            <person name="Santuari L."/>
            <person name="Cao Q."/>
            <person name="Sharma T."/>
            <person name="Shen D."/>
            <person name="Roswanjaya Y."/>
            <person name="Wardhani T."/>
            <person name="Kalhor M.S."/>
            <person name="Jansen J."/>
            <person name="Van den Hoogen J."/>
            <person name="Gungor B."/>
            <person name="Hartog M."/>
            <person name="Hontelez J."/>
            <person name="Verver J."/>
            <person name="Yang W.-C."/>
            <person name="Schijlen E."/>
            <person name="Repin R."/>
            <person name="Schilthuizen M."/>
            <person name="Schranz E."/>
            <person name="Heidstra R."/>
            <person name="Miyata K."/>
            <person name="Fedorova E."/>
            <person name="Kohlen W."/>
            <person name="Bisseling T."/>
            <person name="Smit S."/>
            <person name="Geurts R."/>
        </authorList>
    </citation>
    <scope>NUCLEOTIDE SEQUENCE [LARGE SCALE GENOMIC DNA]</scope>
    <source>
        <strain evidence="4">cv. RG33-2</strain>
    </source>
</reference>
<dbReference type="InParanoid" id="A0A2P5E7P3"/>